<accession>A0A0D8FXT9</accession>
<feature type="transmembrane region" description="Helical" evidence="1">
    <location>
        <begin position="12"/>
        <end position="32"/>
    </location>
</feature>
<organism evidence="2 3">
    <name type="scientific">Ferrimicrobium acidiphilum DSM 19497</name>
    <dbReference type="NCBI Taxonomy" id="1121877"/>
    <lineage>
        <taxon>Bacteria</taxon>
        <taxon>Bacillati</taxon>
        <taxon>Actinomycetota</taxon>
        <taxon>Acidimicrobiia</taxon>
        <taxon>Acidimicrobiales</taxon>
        <taxon>Acidimicrobiaceae</taxon>
        <taxon>Ferrimicrobium</taxon>
    </lineage>
</organism>
<keyword evidence="1" id="KW-0472">Membrane</keyword>
<proteinExistence type="predicted"/>
<evidence type="ECO:0000313" key="2">
    <source>
        <dbReference type="EMBL" id="KJE78040.1"/>
    </source>
</evidence>
<dbReference type="Proteomes" id="UP000032336">
    <property type="component" value="Unassembled WGS sequence"/>
</dbReference>
<protein>
    <submittedName>
        <fullName evidence="2">Uncharacterized protein</fullName>
    </submittedName>
</protein>
<reference evidence="2 3" key="1">
    <citation type="submission" date="2015-01" db="EMBL/GenBank/DDBJ databases">
        <title>Draft genome of the acidophilic iron oxidizer Ferrimicrobium acidiphilum strain T23.</title>
        <authorList>
            <person name="Poehlein A."/>
            <person name="Eisen S."/>
            <person name="Schloemann M."/>
            <person name="Johnson B.D."/>
            <person name="Daniel R."/>
            <person name="Muehling M."/>
        </authorList>
    </citation>
    <scope>NUCLEOTIDE SEQUENCE [LARGE SCALE GENOMIC DNA]</scope>
    <source>
        <strain evidence="2 3">T23</strain>
    </source>
</reference>
<evidence type="ECO:0000256" key="1">
    <source>
        <dbReference type="SAM" id="Phobius"/>
    </source>
</evidence>
<keyword evidence="1" id="KW-0812">Transmembrane</keyword>
<keyword evidence="1" id="KW-1133">Transmembrane helix</keyword>
<comment type="caution">
    <text evidence="2">The sequence shown here is derived from an EMBL/GenBank/DDBJ whole genome shotgun (WGS) entry which is preliminary data.</text>
</comment>
<feature type="transmembrane region" description="Helical" evidence="1">
    <location>
        <begin position="38"/>
        <end position="58"/>
    </location>
</feature>
<evidence type="ECO:0000313" key="3">
    <source>
        <dbReference type="Proteomes" id="UP000032336"/>
    </source>
</evidence>
<dbReference type="EMBL" id="JXUW01000001">
    <property type="protein sequence ID" value="KJE78040.1"/>
    <property type="molecule type" value="Genomic_DNA"/>
</dbReference>
<keyword evidence="3" id="KW-1185">Reference proteome</keyword>
<dbReference type="AlphaFoldDB" id="A0A0D8FXT9"/>
<sequence>MIRHAAKKVFDYHNWYAPSVYMFPVGLIGGVFVPRNGWANVTLTVVSVWTGFLIVAGLRRLEKHRHRVR</sequence>
<name>A0A0D8FXT9_9ACTN</name>
<gene>
    <name evidence="2" type="ORF">FEAC_00290</name>
</gene>